<keyword evidence="3 5" id="KW-0067">ATP-binding</keyword>
<evidence type="ECO:0000256" key="2">
    <source>
        <dbReference type="ARBA" id="ARBA00022741"/>
    </source>
</evidence>
<dbReference type="AlphaFoldDB" id="A0A1H5S8K6"/>
<accession>A0A1H5S8K6</accession>
<comment type="function">
    <text evidence="5">Catalyzes the phosphorylation of the 3'-hydroxyl group of dephosphocoenzyme A to form coenzyme A.</text>
</comment>
<dbReference type="UniPathway" id="UPA00241">
    <property type="reaction ID" value="UER00356"/>
</dbReference>
<evidence type="ECO:0000256" key="6">
    <source>
        <dbReference type="NCBIfam" id="TIGR00152"/>
    </source>
</evidence>
<dbReference type="GO" id="GO:0004140">
    <property type="term" value="F:dephospho-CoA kinase activity"/>
    <property type="evidence" value="ECO:0007669"/>
    <property type="project" value="UniProtKB-UniRule"/>
</dbReference>
<evidence type="ECO:0000256" key="3">
    <source>
        <dbReference type="ARBA" id="ARBA00022840"/>
    </source>
</evidence>
<dbReference type="HAMAP" id="MF_00376">
    <property type="entry name" value="Dephospho_CoA_kinase"/>
    <property type="match status" value="1"/>
</dbReference>
<keyword evidence="2 5" id="KW-0547">Nucleotide-binding</keyword>
<organism evidence="7 8">
    <name type="scientific">Nitrosomonas ureae</name>
    <dbReference type="NCBI Taxonomy" id="44577"/>
    <lineage>
        <taxon>Bacteria</taxon>
        <taxon>Pseudomonadati</taxon>
        <taxon>Pseudomonadota</taxon>
        <taxon>Betaproteobacteria</taxon>
        <taxon>Nitrosomonadales</taxon>
        <taxon>Nitrosomonadaceae</taxon>
        <taxon>Nitrosomonas</taxon>
    </lineage>
</organism>
<keyword evidence="5 7" id="KW-0418">Kinase</keyword>
<dbReference type="InterPro" id="IPR001977">
    <property type="entry name" value="Depp_CoAkinase"/>
</dbReference>
<dbReference type="InterPro" id="IPR027417">
    <property type="entry name" value="P-loop_NTPase"/>
</dbReference>
<dbReference type="GO" id="GO:0015937">
    <property type="term" value="P:coenzyme A biosynthetic process"/>
    <property type="evidence" value="ECO:0007669"/>
    <property type="project" value="UniProtKB-UniRule"/>
</dbReference>
<evidence type="ECO:0000313" key="7">
    <source>
        <dbReference type="EMBL" id="SEF46744.1"/>
    </source>
</evidence>
<gene>
    <name evidence="5" type="primary">coaE</name>
    <name evidence="7" type="ORF">SAMN05216334_10258</name>
</gene>
<evidence type="ECO:0000256" key="5">
    <source>
        <dbReference type="HAMAP-Rule" id="MF_00376"/>
    </source>
</evidence>
<proteinExistence type="inferred from homology"/>
<reference evidence="7 8" key="1">
    <citation type="submission" date="2016-10" db="EMBL/GenBank/DDBJ databases">
        <authorList>
            <person name="de Groot N.N."/>
        </authorList>
    </citation>
    <scope>NUCLEOTIDE SEQUENCE [LARGE SCALE GENOMIC DNA]</scope>
    <source>
        <strain evidence="7 8">Nm13</strain>
    </source>
</reference>
<dbReference type="EMBL" id="FNUX01000002">
    <property type="protein sequence ID" value="SEF46744.1"/>
    <property type="molecule type" value="Genomic_DNA"/>
</dbReference>
<dbReference type="GO" id="GO:0005524">
    <property type="term" value="F:ATP binding"/>
    <property type="evidence" value="ECO:0007669"/>
    <property type="project" value="UniProtKB-UniRule"/>
</dbReference>
<comment type="pathway">
    <text evidence="5">Cofactor biosynthesis; coenzyme A biosynthesis; CoA from (R)-pantothenate: step 5/5.</text>
</comment>
<comment type="catalytic activity">
    <reaction evidence="5">
        <text>3'-dephospho-CoA + ATP = ADP + CoA + H(+)</text>
        <dbReference type="Rhea" id="RHEA:18245"/>
        <dbReference type="ChEBI" id="CHEBI:15378"/>
        <dbReference type="ChEBI" id="CHEBI:30616"/>
        <dbReference type="ChEBI" id="CHEBI:57287"/>
        <dbReference type="ChEBI" id="CHEBI:57328"/>
        <dbReference type="ChEBI" id="CHEBI:456216"/>
        <dbReference type="EC" id="2.7.1.24"/>
    </reaction>
</comment>
<name>A0A1H5S8K6_9PROT</name>
<keyword evidence="4 5" id="KW-0173">Coenzyme A biosynthesis</keyword>
<keyword evidence="5" id="KW-0963">Cytoplasm</keyword>
<dbReference type="PROSITE" id="PS51219">
    <property type="entry name" value="DPCK"/>
    <property type="match status" value="1"/>
</dbReference>
<evidence type="ECO:0000256" key="1">
    <source>
        <dbReference type="ARBA" id="ARBA00009018"/>
    </source>
</evidence>
<dbReference type="SUPFAM" id="SSF52540">
    <property type="entry name" value="P-loop containing nucleoside triphosphate hydrolases"/>
    <property type="match status" value="1"/>
</dbReference>
<comment type="subcellular location">
    <subcellularLocation>
        <location evidence="5">Cytoplasm</location>
    </subcellularLocation>
</comment>
<dbReference type="GO" id="GO:0005737">
    <property type="term" value="C:cytoplasm"/>
    <property type="evidence" value="ECO:0007669"/>
    <property type="project" value="UniProtKB-SubCell"/>
</dbReference>
<dbReference type="PANTHER" id="PTHR10695">
    <property type="entry name" value="DEPHOSPHO-COA KINASE-RELATED"/>
    <property type="match status" value="1"/>
</dbReference>
<keyword evidence="5" id="KW-0808">Transferase</keyword>
<dbReference type="CDD" id="cd02022">
    <property type="entry name" value="DPCK"/>
    <property type="match status" value="1"/>
</dbReference>
<dbReference type="EC" id="2.7.1.24" evidence="5 6"/>
<dbReference type="NCBIfam" id="TIGR00152">
    <property type="entry name" value="dephospho-CoA kinase"/>
    <property type="match status" value="1"/>
</dbReference>
<dbReference type="Gene3D" id="3.40.50.300">
    <property type="entry name" value="P-loop containing nucleotide triphosphate hydrolases"/>
    <property type="match status" value="1"/>
</dbReference>
<dbReference type="Proteomes" id="UP000236753">
    <property type="component" value="Unassembled WGS sequence"/>
</dbReference>
<comment type="similarity">
    <text evidence="1 5">Belongs to the CoaE family.</text>
</comment>
<sequence>MTLIVGLTGGIGSGKSTVGQYFADLGIDIIDTDVIARMLTEPGGLAMNSIKNSFGETMIAADGSLNREKMRDLIFSDSNYKLALENILHPLILAETLQQVRKALSPYIIIAIPLLFETNDYDKIIQRSLVVDCEEEQQILRTMKRSKLHENQVRAIVATQIPRTSRLQKADDIIVNNLDIAYLKAQVAQLHKKYLSLSL</sequence>
<evidence type="ECO:0000256" key="4">
    <source>
        <dbReference type="ARBA" id="ARBA00022993"/>
    </source>
</evidence>
<protein>
    <recommendedName>
        <fullName evidence="5 6">Dephospho-CoA kinase</fullName>
        <ecNumber evidence="5 6">2.7.1.24</ecNumber>
    </recommendedName>
    <alternativeName>
        <fullName evidence="5">Dephosphocoenzyme A kinase</fullName>
    </alternativeName>
</protein>
<feature type="binding site" evidence="5">
    <location>
        <begin position="12"/>
        <end position="17"/>
    </location>
    <ligand>
        <name>ATP</name>
        <dbReference type="ChEBI" id="CHEBI:30616"/>
    </ligand>
</feature>
<dbReference type="OrthoDB" id="9812943at2"/>
<dbReference type="RefSeq" id="WP_103965340.1">
    <property type="nucleotide sequence ID" value="NZ_FNUX01000002.1"/>
</dbReference>
<dbReference type="PANTHER" id="PTHR10695:SF46">
    <property type="entry name" value="BIFUNCTIONAL COENZYME A SYNTHASE-RELATED"/>
    <property type="match status" value="1"/>
</dbReference>
<dbReference type="Pfam" id="PF01121">
    <property type="entry name" value="CoaE"/>
    <property type="match status" value="1"/>
</dbReference>
<evidence type="ECO:0000313" key="8">
    <source>
        <dbReference type="Proteomes" id="UP000236753"/>
    </source>
</evidence>